<dbReference type="AlphaFoldDB" id="C0XG15"/>
<evidence type="ECO:0000313" key="4">
    <source>
        <dbReference type="Proteomes" id="UP000003752"/>
    </source>
</evidence>
<keyword evidence="1" id="KW-0238">DNA-binding</keyword>
<sequence length="254" mass="30388">MTKPKRVYKKLKRHPYIYEYETENGKRYRVRWSYYDSEHKRKEFTKSGFNNWQDAEVILRRAQTDLDVGNQDVLAKRKITLGQYYAQTRKRSIEIGKWRPETVDQKDTYWKNQIEPIFGNMKMSEITRSNYQNFIDNLVKKKYAYTTIKSINSIVQLLMNRALLNDVIDKNRLKSIIIEGASAKKTAKLEPEQYQTFIDTARKVLNKYQLTLIYLCAMGARREEVIGLRYNSFKFLKQNNQEICEITYNLGRNR</sequence>
<dbReference type="Pfam" id="PF14659">
    <property type="entry name" value="Phage_int_SAM_3"/>
    <property type="match status" value="1"/>
</dbReference>
<dbReference type="HOGENOM" id="CLU_1093230_0_0_9"/>
<dbReference type="InterPro" id="IPR010998">
    <property type="entry name" value="Integrase_recombinase_N"/>
</dbReference>
<comment type="caution">
    <text evidence="3">The sequence shown here is derived from an EMBL/GenBank/DDBJ whole genome shotgun (WGS) entry which is preliminary data.</text>
</comment>
<protein>
    <recommendedName>
        <fullName evidence="2">Integrase SAM-like N-terminal domain-containing protein</fullName>
    </recommendedName>
</protein>
<evidence type="ECO:0000256" key="1">
    <source>
        <dbReference type="ARBA" id="ARBA00023125"/>
    </source>
</evidence>
<dbReference type="EMBL" id="ACGP01000009">
    <property type="protein sequence ID" value="EEI25731.1"/>
    <property type="molecule type" value="Genomic_DNA"/>
</dbReference>
<reference evidence="3 4" key="1">
    <citation type="submission" date="2009-01" db="EMBL/GenBank/DDBJ databases">
        <authorList>
            <person name="Qin X."/>
            <person name="Bachman B."/>
            <person name="Battles P."/>
            <person name="Bell A."/>
            <person name="Bess C."/>
            <person name="Bickham C."/>
            <person name="Chaboub L."/>
            <person name="Chen D."/>
            <person name="Coyle M."/>
            <person name="Deiros D.R."/>
            <person name="Dinh H."/>
            <person name="Forbes L."/>
            <person name="Fowler G."/>
            <person name="Francisco L."/>
            <person name="Fu Q."/>
            <person name="Gubbala S."/>
            <person name="Hale W."/>
            <person name="Han Y."/>
            <person name="Hemphill L."/>
            <person name="Highlander S.K."/>
            <person name="Hirani K."/>
            <person name="Hogues M."/>
            <person name="Jackson L."/>
            <person name="Jakkamsetti A."/>
            <person name="Javaid M."/>
            <person name="Jiang H."/>
            <person name="Korchina V."/>
            <person name="Kovar C."/>
            <person name="Lara F."/>
            <person name="Lee S."/>
            <person name="Mata R."/>
            <person name="Mathew T."/>
            <person name="Moen C."/>
            <person name="Morales K."/>
            <person name="Munidasa M."/>
            <person name="Nazareth L."/>
            <person name="Ngo R."/>
            <person name="Nguyen L."/>
            <person name="Okwuonu G."/>
            <person name="Ongeri F."/>
            <person name="Patil S."/>
            <person name="Petrosino J."/>
            <person name="Pham C."/>
            <person name="Pham P."/>
            <person name="Pu L.-L."/>
            <person name="Puazo M."/>
            <person name="Raj R."/>
            <person name="Reid J."/>
            <person name="Rouhana J."/>
            <person name="Saada N."/>
            <person name="Shang Y."/>
            <person name="Simmons D."/>
            <person name="Thornton R."/>
            <person name="Warren J."/>
            <person name="Weissenberger G."/>
            <person name="Zhang J."/>
            <person name="Zhang L."/>
            <person name="Zhou C."/>
            <person name="Zhu D."/>
            <person name="Muzny D."/>
            <person name="Worley K."/>
            <person name="Gibbs R."/>
        </authorList>
    </citation>
    <scope>NUCLEOTIDE SEQUENCE [LARGE SCALE GENOMIC DNA]</scope>
    <source>
        <strain evidence="4">ATCC 8290 / DSM 20176 / CCUG 30140 / JCM 1155 / KCTC 3500 / NBRC 15886 / NCIMB 8040 / NRRL B-1843 / 9</strain>
    </source>
</reference>
<dbReference type="Proteomes" id="UP000003752">
    <property type="component" value="Unassembled WGS sequence"/>
</dbReference>
<evidence type="ECO:0000313" key="3">
    <source>
        <dbReference type="EMBL" id="EEI25731.1"/>
    </source>
</evidence>
<dbReference type="SUPFAM" id="SSF56349">
    <property type="entry name" value="DNA breaking-rejoining enzymes"/>
    <property type="match status" value="1"/>
</dbReference>
<dbReference type="GO" id="GO:0015074">
    <property type="term" value="P:DNA integration"/>
    <property type="evidence" value="ECO:0007669"/>
    <property type="project" value="InterPro"/>
</dbReference>
<dbReference type="RefSeq" id="WP_003636172.1">
    <property type="nucleotide sequence ID" value="NZ_AZDF01000014.1"/>
</dbReference>
<gene>
    <name evidence="3" type="ORF">HMPREF0519_0176</name>
</gene>
<proteinExistence type="predicted"/>
<dbReference type="InterPro" id="IPR004107">
    <property type="entry name" value="Integrase_SAM-like_N"/>
</dbReference>
<dbReference type="GO" id="GO:0003677">
    <property type="term" value="F:DNA binding"/>
    <property type="evidence" value="ECO:0007669"/>
    <property type="project" value="UniProtKB-KW"/>
</dbReference>
<dbReference type="Gene3D" id="1.10.150.130">
    <property type="match status" value="1"/>
</dbReference>
<organism evidence="3 4">
    <name type="scientific">Lentilactobacillus hilgardii (strain ATCC 8290 / DSM 20176 / CCUG 30140 / JCM 1155 / KCTC 3500 / NBRC 15886 / NCIMB 8040 / NRRL B-1843 / 9)</name>
    <dbReference type="NCBI Taxonomy" id="1423757"/>
    <lineage>
        <taxon>Bacteria</taxon>
        <taxon>Bacillati</taxon>
        <taxon>Bacillota</taxon>
        <taxon>Bacilli</taxon>
        <taxon>Lactobacillales</taxon>
        <taxon>Lactobacillaceae</taxon>
        <taxon>Lentilactobacillus</taxon>
    </lineage>
</organism>
<dbReference type="PATRIC" id="fig|1423757.3.peg.485"/>
<keyword evidence="4" id="KW-1185">Reference proteome</keyword>
<feature type="domain" description="Integrase SAM-like N-terminal" evidence="2">
    <location>
        <begin position="97"/>
        <end position="138"/>
    </location>
</feature>
<dbReference type="InterPro" id="IPR011010">
    <property type="entry name" value="DNA_brk_join_enz"/>
</dbReference>
<name>C0XG15_LENH9</name>
<evidence type="ECO:0000259" key="2">
    <source>
        <dbReference type="Pfam" id="PF14659"/>
    </source>
</evidence>
<accession>C0XG15</accession>